<dbReference type="SUPFAM" id="SSF47336">
    <property type="entry name" value="ACP-like"/>
    <property type="match status" value="1"/>
</dbReference>
<dbReference type="Gene3D" id="1.10.1200.10">
    <property type="entry name" value="ACP-like"/>
    <property type="match status" value="1"/>
</dbReference>
<dbReference type="Proteomes" id="UP001165092">
    <property type="component" value="Unassembled WGS sequence"/>
</dbReference>
<evidence type="ECO:0000313" key="1">
    <source>
        <dbReference type="EMBL" id="GLU50019.1"/>
    </source>
</evidence>
<evidence type="ECO:0008006" key="3">
    <source>
        <dbReference type="Google" id="ProtNLM"/>
    </source>
</evidence>
<accession>A0A9W6PAI3</accession>
<reference evidence="1" key="1">
    <citation type="submission" date="2023-02" db="EMBL/GenBank/DDBJ databases">
        <title>Nocardiopsis ansamitocini NBRC 112285.</title>
        <authorList>
            <person name="Ichikawa N."/>
            <person name="Sato H."/>
            <person name="Tonouchi N."/>
        </authorList>
    </citation>
    <scope>NUCLEOTIDE SEQUENCE</scope>
    <source>
        <strain evidence="1">NBRC 112285</strain>
    </source>
</reference>
<evidence type="ECO:0000313" key="2">
    <source>
        <dbReference type="Proteomes" id="UP001165092"/>
    </source>
</evidence>
<keyword evidence="2" id="KW-1185">Reference proteome</keyword>
<name>A0A9W6PAI3_9ACTN</name>
<proteinExistence type="predicted"/>
<gene>
    <name evidence="1" type="ORF">Nans01_43700</name>
</gene>
<dbReference type="InterPro" id="IPR036736">
    <property type="entry name" value="ACP-like_sf"/>
</dbReference>
<dbReference type="EMBL" id="BSQG01000011">
    <property type="protein sequence ID" value="GLU50019.1"/>
    <property type="molecule type" value="Genomic_DNA"/>
</dbReference>
<protein>
    <recommendedName>
        <fullName evidence="3">Acyl carrier protein</fullName>
    </recommendedName>
</protein>
<dbReference type="AlphaFoldDB" id="A0A9W6PAI3"/>
<comment type="caution">
    <text evidence="1">The sequence shown here is derived from an EMBL/GenBank/DDBJ whole genome shotgun (WGS) entry which is preliminary data.</text>
</comment>
<dbReference type="RefSeq" id="WP_285761564.1">
    <property type="nucleotide sequence ID" value="NZ_BSQG01000011.1"/>
</dbReference>
<sequence>MAVIDRDELVSQIKVQAFTILMFASAEPQIDLPEPTGMTDLDSFAVVQLILTLEDNYDVMLLEEIPSFSGETFEDLADFIIEKAAAKEGEKESGEADTAAAQQ</sequence>
<organism evidence="1 2">
    <name type="scientific">Nocardiopsis ansamitocini</name>
    <dbReference type="NCBI Taxonomy" id="1670832"/>
    <lineage>
        <taxon>Bacteria</taxon>
        <taxon>Bacillati</taxon>
        <taxon>Actinomycetota</taxon>
        <taxon>Actinomycetes</taxon>
        <taxon>Streptosporangiales</taxon>
        <taxon>Nocardiopsidaceae</taxon>
        <taxon>Nocardiopsis</taxon>
    </lineage>
</organism>